<evidence type="ECO:0000259" key="16">
    <source>
        <dbReference type="Pfam" id="PF08345"/>
    </source>
</evidence>
<evidence type="ECO:0000256" key="12">
    <source>
        <dbReference type="PIRNR" id="PIRNR004862"/>
    </source>
</evidence>
<dbReference type="GO" id="GO:0003774">
    <property type="term" value="F:cytoskeletal motor activity"/>
    <property type="evidence" value="ECO:0007669"/>
    <property type="project" value="InterPro"/>
</dbReference>
<keyword evidence="17" id="KW-0969">Cilium</keyword>
<feature type="domain" description="Flagellar M-ring C-terminal" evidence="16">
    <location>
        <begin position="271"/>
        <end position="439"/>
    </location>
</feature>
<dbReference type="PRINTS" id="PR01009">
    <property type="entry name" value="FLGMRINGFLIF"/>
</dbReference>
<dbReference type="GO" id="GO:0071973">
    <property type="term" value="P:bacterial-type flagellum-dependent cell motility"/>
    <property type="evidence" value="ECO:0007669"/>
    <property type="project" value="InterPro"/>
</dbReference>
<keyword evidence="17" id="KW-0282">Flagellum</keyword>
<feature type="region of interest" description="Disordered" evidence="13">
    <location>
        <begin position="1"/>
        <end position="35"/>
    </location>
</feature>
<feature type="transmembrane region" description="Helical" evidence="14">
    <location>
        <begin position="457"/>
        <end position="479"/>
    </location>
</feature>
<name>A0A6H1UGL6_9GAMM</name>
<dbReference type="NCBIfam" id="TIGR00206">
    <property type="entry name" value="fliF"/>
    <property type="match status" value="1"/>
</dbReference>
<sequence length="573" mass="62289">MAASTELAVSGNGGQTPATSANGDQIEENQSSPLSSVGNVDVLRQISLVLALAISLALAVLVMLWAQEPNYRPIAEMETAELVETLDFLDKQQIDYKLQGNVLSFPEEDIADIKLQLTRAGLGPGRQQQDFLNQDSGFGVSQRLEQARLKKSQEESLASAISELRSVNRARVILALPKHNVFARKRQQPSATVVVTLGRGTELKQSEVDAIVDIVGSAVHGLQTEKVTVTDQHGRLLHSGSQNSVTAQGRRELELQIKQEQLYLNKIDSLLIPVLGLGQFTAQVAVDMDFSANEKTTRSYAPDTVIRSEMLIEDNQNGKGSMGIPGALTNQPPLESDIPQQVNGAAQTESVANGRSRSEATRNYELDSTISHTRSQIGTVQRVTMSVAVDYRPSTAADGSVTMEPRSEAELKAIERLLAGSIGFDGSRGDVLEVVSVPFAQELMPELEEATLVEQPWFWRAVRLTLGGIVLLVLLLVVVRPMVKKLLFPEQVQAEIEQANAGNELADLEDQFSTDIIGGAGNDASDYGYADDGSIMLPDLRKDDDMLRAIRALVANEPELSTRVIKSWLEDDA</sequence>
<evidence type="ECO:0000256" key="3">
    <source>
        <dbReference type="ARBA" id="ARBA00004651"/>
    </source>
</evidence>
<evidence type="ECO:0000256" key="9">
    <source>
        <dbReference type="ARBA" id="ARBA00023136"/>
    </source>
</evidence>
<feature type="compositionally biased region" description="Polar residues" evidence="13">
    <location>
        <begin position="15"/>
        <end position="35"/>
    </location>
</feature>
<comment type="subcellular location">
    <subcellularLocation>
        <location evidence="2 12">Bacterial flagellum basal body</location>
    </subcellularLocation>
    <subcellularLocation>
        <location evidence="3">Cell membrane</location>
        <topology evidence="3">Multi-pass membrane protein</topology>
    </subcellularLocation>
</comment>
<evidence type="ECO:0000256" key="7">
    <source>
        <dbReference type="ARBA" id="ARBA00022692"/>
    </source>
</evidence>
<dbReference type="PANTHER" id="PTHR30046">
    <property type="entry name" value="FLAGELLAR M-RING PROTEIN"/>
    <property type="match status" value="1"/>
</dbReference>
<comment type="similarity">
    <text evidence="4 12">Belongs to the FliF family.</text>
</comment>
<dbReference type="AlphaFoldDB" id="A0A6H1UGL6"/>
<organism evidence="17 18">
    <name type="scientific">Ferrimonas lipolytica</name>
    <dbReference type="NCBI Taxonomy" id="2724191"/>
    <lineage>
        <taxon>Bacteria</taxon>
        <taxon>Pseudomonadati</taxon>
        <taxon>Pseudomonadota</taxon>
        <taxon>Gammaproteobacteria</taxon>
        <taxon>Alteromonadales</taxon>
        <taxon>Ferrimonadaceae</taxon>
        <taxon>Ferrimonas</taxon>
    </lineage>
</organism>
<dbReference type="InterPro" id="IPR006182">
    <property type="entry name" value="FliF_N_dom"/>
</dbReference>
<evidence type="ECO:0000256" key="10">
    <source>
        <dbReference type="ARBA" id="ARBA00023143"/>
    </source>
</evidence>
<evidence type="ECO:0000256" key="1">
    <source>
        <dbReference type="ARBA" id="ARBA00003820"/>
    </source>
</evidence>
<keyword evidence="8 14" id="KW-1133">Transmembrane helix</keyword>
<dbReference type="InterPro" id="IPR043427">
    <property type="entry name" value="YscJ/FliF"/>
</dbReference>
<comment type="subunit">
    <text evidence="11">The basal body constitutes a major portion of the flagellar organelle and consists of four rings (L,P,S, and M) mounted on a central rod. The M ring is integral to the inner membrane of the cell and may be connected to the flagellar rod via the S ring. The S (supramembrane ring) lies just distal to the M ring. The L and P rings lie in the outer membrane and the periplasmic space, respectively.</text>
</comment>
<keyword evidence="7 14" id="KW-0812">Transmembrane</keyword>
<feature type="region of interest" description="Disordered" evidence="13">
    <location>
        <begin position="336"/>
        <end position="364"/>
    </location>
</feature>
<evidence type="ECO:0000313" key="17">
    <source>
        <dbReference type="EMBL" id="QIZ77356.1"/>
    </source>
</evidence>
<evidence type="ECO:0000256" key="2">
    <source>
        <dbReference type="ARBA" id="ARBA00004117"/>
    </source>
</evidence>
<gene>
    <name evidence="17" type="primary">fliF</name>
    <name evidence="17" type="ORF">HER31_10980</name>
</gene>
<dbReference type="PANTHER" id="PTHR30046:SF0">
    <property type="entry name" value="FLAGELLAR M-RING PROTEIN"/>
    <property type="match status" value="1"/>
</dbReference>
<dbReference type="KEGG" id="fes:HER31_10980"/>
<keyword evidence="17" id="KW-0966">Cell projection</keyword>
<accession>A0A6H1UGL6</accession>
<dbReference type="InterPro" id="IPR000067">
    <property type="entry name" value="FlgMring_FliF"/>
</dbReference>
<dbReference type="Pfam" id="PF08345">
    <property type="entry name" value="YscJ_FliF_C"/>
    <property type="match status" value="1"/>
</dbReference>
<evidence type="ECO:0000256" key="13">
    <source>
        <dbReference type="SAM" id="MobiDB-lite"/>
    </source>
</evidence>
<evidence type="ECO:0000256" key="11">
    <source>
        <dbReference type="ARBA" id="ARBA00025936"/>
    </source>
</evidence>
<evidence type="ECO:0000256" key="4">
    <source>
        <dbReference type="ARBA" id="ARBA00007971"/>
    </source>
</evidence>
<evidence type="ECO:0000259" key="15">
    <source>
        <dbReference type="Pfam" id="PF01514"/>
    </source>
</evidence>
<feature type="domain" description="Flagellar M-ring N-terminal" evidence="15">
    <location>
        <begin position="67"/>
        <end position="238"/>
    </location>
</feature>
<dbReference type="Gene3D" id="3.30.300.30">
    <property type="match status" value="1"/>
</dbReference>
<comment type="function">
    <text evidence="1 12">The M ring may be actively involved in energy transduction.</text>
</comment>
<feature type="transmembrane region" description="Helical" evidence="14">
    <location>
        <begin position="46"/>
        <end position="66"/>
    </location>
</feature>
<dbReference type="RefSeq" id="WP_168660616.1">
    <property type="nucleotide sequence ID" value="NZ_CP051180.1"/>
</dbReference>
<keyword evidence="6" id="KW-1003">Cell membrane</keyword>
<proteinExistence type="inferred from homology"/>
<feature type="compositionally biased region" description="Polar residues" evidence="13">
    <location>
        <begin position="336"/>
        <end position="355"/>
    </location>
</feature>
<evidence type="ECO:0000256" key="5">
    <source>
        <dbReference type="ARBA" id="ARBA00017949"/>
    </source>
</evidence>
<dbReference type="EMBL" id="CP051180">
    <property type="protein sequence ID" value="QIZ77356.1"/>
    <property type="molecule type" value="Genomic_DNA"/>
</dbReference>
<dbReference type="GO" id="GO:0005886">
    <property type="term" value="C:plasma membrane"/>
    <property type="evidence" value="ECO:0007669"/>
    <property type="project" value="UniProtKB-SubCell"/>
</dbReference>
<evidence type="ECO:0000256" key="6">
    <source>
        <dbReference type="ARBA" id="ARBA00022475"/>
    </source>
</evidence>
<dbReference type="InterPro" id="IPR013556">
    <property type="entry name" value="Flag_M-ring_C"/>
</dbReference>
<keyword evidence="9 14" id="KW-0472">Membrane</keyword>
<dbReference type="Pfam" id="PF01514">
    <property type="entry name" value="YscJ_FliF"/>
    <property type="match status" value="1"/>
</dbReference>
<reference evidence="17 18" key="1">
    <citation type="submission" date="2020-04" db="EMBL/GenBank/DDBJ databases">
        <title>Ferrimonas sp. S7 isolated from sea water.</title>
        <authorList>
            <person name="Bae S.S."/>
            <person name="Baek K."/>
        </authorList>
    </citation>
    <scope>NUCLEOTIDE SEQUENCE [LARGE SCALE GENOMIC DNA]</scope>
    <source>
        <strain evidence="17 18">S7</strain>
    </source>
</reference>
<dbReference type="GO" id="GO:0009431">
    <property type="term" value="C:bacterial-type flagellum basal body, MS ring"/>
    <property type="evidence" value="ECO:0007669"/>
    <property type="project" value="InterPro"/>
</dbReference>
<dbReference type="PIRSF" id="PIRSF004862">
    <property type="entry name" value="FliF"/>
    <property type="match status" value="1"/>
</dbReference>
<keyword evidence="18" id="KW-1185">Reference proteome</keyword>
<dbReference type="InterPro" id="IPR045851">
    <property type="entry name" value="AMP-bd_C_sf"/>
</dbReference>
<evidence type="ECO:0000256" key="8">
    <source>
        <dbReference type="ARBA" id="ARBA00022989"/>
    </source>
</evidence>
<evidence type="ECO:0000256" key="14">
    <source>
        <dbReference type="SAM" id="Phobius"/>
    </source>
</evidence>
<protein>
    <recommendedName>
        <fullName evidence="5 12">Flagellar M-ring protein</fullName>
    </recommendedName>
</protein>
<dbReference type="Proteomes" id="UP000501602">
    <property type="component" value="Chromosome"/>
</dbReference>
<keyword evidence="10 12" id="KW-0975">Bacterial flagellum</keyword>
<evidence type="ECO:0000313" key="18">
    <source>
        <dbReference type="Proteomes" id="UP000501602"/>
    </source>
</evidence>